<evidence type="ECO:0000313" key="1">
    <source>
        <dbReference type="EMBL" id="KAL1599635.1"/>
    </source>
</evidence>
<reference evidence="1 2" key="1">
    <citation type="submission" date="2024-02" db="EMBL/GenBank/DDBJ databases">
        <title>De novo assembly and annotation of 12 fungi associated with fruit tree decline syndrome in Ontario, Canada.</title>
        <authorList>
            <person name="Sulman M."/>
            <person name="Ellouze W."/>
            <person name="Ilyukhin E."/>
        </authorList>
    </citation>
    <scope>NUCLEOTIDE SEQUENCE [LARGE SCALE GENOMIC DNA]</scope>
    <source>
        <strain evidence="1 2">M42-189</strain>
    </source>
</reference>
<keyword evidence="2" id="KW-1185">Reference proteome</keyword>
<protein>
    <submittedName>
        <fullName evidence="1">Uncharacterized protein</fullName>
    </submittedName>
</protein>
<evidence type="ECO:0000313" key="2">
    <source>
        <dbReference type="Proteomes" id="UP001521785"/>
    </source>
</evidence>
<sequence>MKVLLSKISAFPQLANALPEFGASDVPTQGSRTFFNSEHSLGTKWSGSHEFYVLLKYVEPNGNKSDPIPWSIRQQLFYQSFDASCMMENCVTIRPSQSFRRKIIDQFMETSGVSCHWTNLPMVLVGSLNAHWSAYARFLEEEIWKVDKSIGFTDPFSETLGEANFRTLSETKQYYDLLVRAQHALNSNIRVLQLLLKESIKRFSQERETSGEQFFAHYTILEGVTNDVIEESYGLVAYFDSLKVRLCRTTEAIRDSITLRSTYHAAVESQNMKRLTQKSVQEARTVKAIALVTLVYLPATFVAASIARIP</sequence>
<accession>A0ABR3R5C5</accession>
<gene>
    <name evidence="1" type="ORF">SLS60_007438</name>
</gene>
<proteinExistence type="predicted"/>
<name>A0ABR3R5C5_9PLEO</name>
<dbReference type="Proteomes" id="UP001521785">
    <property type="component" value="Unassembled WGS sequence"/>
</dbReference>
<comment type="caution">
    <text evidence="1">The sequence shown here is derived from an EMBL/GenBank/DDBJ whole genome shotgun (WGS) entry which is preliminary data.</text>
</comment>
<organism evidence="1 2">
    <name type="scientific">Paraconiothyrium brasiliense</name>
    <dbReference type="NCBI Taxonomy" id="300254"/>
    <lineage>
        <taxon>Eukaryota</taxon>
        <taxon>Fungi</taxon>
        <taxon>Dikarya</taxon>
        <taxon>Ascomycota</taxon>
        <taxon>Pezizomycotina</taxon>
        <taxon>Dothideomycetes</taxon>
        <taxon>Pleosporomycetidae</taxon>
        <taxon>Pleosporales</taxon>
        <taxon>Massarineae</taxon>
        <taxon>Didymosphaeriaceae</taxon>
        <taxon>Paraconiothyrium</taxon>
    </lineage>
</organism>
<dbReference type="EMBL" id="JAKJXO020000010">
    <property type="protein sequence ID" value="KAL1599635.1"/>
    <property type="molecule type" value="Genomic_DNA"/>
</dbReference>